<organism evidence="1 2">
    <name type="scientific">Prorocentrum cordatum</name>
    <dbReference type="NCBI Taxonomy" id="2364126"/>
    <lineage>
        <taxon>Eukaryota</taxon>
        <taxon>Sar</taxon>
        <taxon>Alveolata</taxon>
        <taxon>Dinophyceae</taxon>
        <taxon>Prorocentrales</taxon>
        <taxon>Prorocentraceae</taxon>
        <taxon>Prorocentrum</taxon>
    </lineage>
</organism>
<comment type="caution">
    <text evidence="1">The sequence shown here is derived from an EMBL/GenBank/DDBJ whole genome shotgun (WGS) entry which is preliminary data.</text>
</comment>
<dbReference type="Proteomes" id="UP001189429">
    <property type="component" value="Unassembled WGS sequence"/>
</dbReference>
<gene>
    <name evidence="1" type="ORF">PCOR1329_LOCUS79995</name>
</gene>
<evidence type="ECO:0000313" key="1">
    <source>
        <dbReference type="EMBL" id="CAK0903808.1"/>
    </source>
</evidence>
<evidence type="ECO:0008006" key="3">
    <source>
        <dbReference type="Google" id="ProtNLM"/>
    </source>
</evidence>
<keyword evidence="2" id="KW-1185">Reference proteome</keyword>
<protein>
    <recommendedName>
        <fullName evidence="3">LysM domain-containing protein</fullName>
    </recommendedName>
</protein>
<evidence type="ECO:0000313" key="2">
    <source>
        <dbReference type="Proteomes" id="UP001189429"/>
    </source>
</evidence>
<accession>A0ABN9XUT2</accession>
<feature type="non-terminal residue" evidence="1">
    <location>
        <position position="882"/>
    </location>
</feature>
<feature type="non-terminal residue" evidence="1">
    <location>
        <position position="1"/>
    </location>
</feature>
<dbReference type="EMBL" id="CAUYUJ010021290">
    <property type="protein sequence ID" value="CAK0903808.1"/>
    <property type="molecule type" value="Genomic_DNA"/>
</dbReference>
<reference evidence="1" key="1">
    <citation type="submission" date="2023-10" db="EMBL/GenBank/DDBJ databases">
        <authorList>
            <person name="Chen Y."/>
            <person name="Shah S."/>
            <person name="Dougan E. K."/>
            <person name="Thang M."/>
            <person name="Chan C."/>
        </authorList>
    </citation>
    <scope>NUCLEOTIDE SEQUENCE [LARGE SCALE GENOMIC DNA]</scope>
</reference>
<sequence length="882" mass="96030">ASGPCCYDCGATPSAASKFPAGVTDACAFHWELYLSGFTTYGSWREFNAKKDKDTAIQEAWTSAEETKTSGEKNWLPTQVLQSKIYKCTVTKSMAERIGVKMQDLVDVNNALYKGLLIPNPARPFTEFNFTKTIGVERSTVVMGSADQMYEQHADVVFDFAKAEMHKAKDVKDAAVKMRATPWDLADLVKKSCEYRGVDVHPMNCSPMAAVLMGQFGNVDEDAARAFGPPPRREPREDVANLADVADHEAGEGQLDEGAAADAEGAGKTARAPYLHRRAVLDRMSSVGLAPAVKRRGSGASRVGGDAASAISPSAAGCVGKGSGGKRVPMEDGLSITDAARDDLVQRRINAYDIDKIMRNENMGRERLWCSDSRDLFLRKGDARADALSKHLDLAKHAENLVSSSISEMGAGMLETAVKEKLLSSVVKLGESGKEAVHTIADASLKYCAMIVDREDCEDFDTTVTDLELSVKGLKDKGDNKRVPYKVYQSLMFMPYYDGLLKEFGAKHDFTKEFLANLPAQEAELRKDAASAGRSGLIASMLTLMEQTSTKCRAGTFEHLAELLTESLEGFIRSLSIANPSTADKDAYKKLVLAEQCLKQACTVLPANVETWMAHLRTCEVAMAAVGKADYAKNLTTVLEQYRTLQPKSVNMEAVVDVDCAVKDASSAGVELDEESLQQLLEFIQDSAIAIKALLNDTALLLQKVGERPPCPGMSGFISQMEDMSANIRDAYLQRTRDAMVTATDKLNCLANLGPTEGTSWSADVPADKGDDFATVREVFLTAVAELDGNSFTAMIKDPETSQKQVAAAHELFGCPAEAAIFESSDNVVRTSCVTRATAKCLHAYEMHQKDENDAKLRRELRKTLQTITEHPRLGDISSEMQ</sequence>
<name>A0ABN9XUT2_9DINO</name>
<proteinExistence type="predicted"/>